<name>F4ZKT0_9BBAC</name>
<dbReference type="Proteomes" id="UP000203549">
    <property type="component" value="Segment"/>
</dbReference>
<dbReference type="OrthoDB" id="32080at10239"/>
<dbReference type="EMBL" id="HQ116624">
    <property type="protein sequence ID" value="AEB00341.1"/>
    <property type="molecule type" value="Genomic_DNA"/>
</dbReference>
<keyword evidence="2" id="KW-1185">Reference proteome</keyword>
<dbReference type="GeneID" id="10722934"/>
<reference evidence="1 2" key="1">
    <citation type="journal article" date="2011" name="Arch. Virol.">
        <title>Genomic sequencing and analysis of Clostera anachoreta granulovirus.</title>
        <authorList>
            <person name="Liang Z."/>
            <person name="Zhang X."/>
            <person name="Yin X."/>
            <person name="Cao S."/>
            <person name="Xu F."/>
        </authorList>
    </citation>
    <scope>NUCLEOTIDE SEQUENCE [LARGE SCALE GENOMIC DNA]</scope>
    <source>
        <strain evidence="1">ClanGV-HBHN</strain>
    </source>
</reference>
<evidence type="ECO:0000313" key="2">
    <source>
        <dbReference type="Proteomes" id="UP000203549"/>
    </source>
</evidence>
<sequence length="133" mass="16159">MDVNKFYLNLWCHESIDFETISYNAKSLRELVVEHFAQRVRRSGRMECDEVLVMNKVLHNKEREDFWMKVFTSKDCNRRHGPTFVTQKRQHLGRRPYVKWPKTQKSILQKLKIPQVVVYRSNYDYFLLEQCSV</sequence>
<dbReference type="RefSeq" id="YP_004376261.1">
    <property type="nucleotide sequence ID" value="NC_015398.1"/>
</dbReference>
<accession>F4ZKT0</accession>
<evidence type="ECO:0000313" key="1">
    <source>
        <dbReference type="EMBL" id="AEB00341.1"/>
    </source>
</evidence>
<proteinExistence type="predicted"/>
<dbReference type="KEGG" id="vg:10722934"/>
<organism evidence="1 2">
    <name type="scientific">Clostera anachoreta granulovirus</name>
    <dbReference type="NCBI Taxonomy" id="283675"/>
    <lineage>
        <taxon>Viruses</taxon>
        <taxon>Viruses incertae sedis</taxon>
        <taxon>Naldaviricetes</taxon>
        <taxon>Lefavirales</taxon>
        <taxon>Baculoviridae</taxon>
        <taxon>Betabaculovirus</taxon>
        <taxon>Betabaculovirus clanachoretae</taxon>
    </lineage>
</organism>
<protein>
    <submittedName>
        <fullName evidence="1">Uncharacterized protein</fullName>
    </submittedName>
</protein>